<comment type="caution">
    <text evidence="1">The sequence shown here is derived from an EMBL/GenBank/DDBJ whole genome shotgun (WGS) entry which is preliminary data.</text>
</comment>
<keyword evidence="2" id="KW-1185">Reference proteome</keyword>
<accession>A0A0R2MXG6</accession>
<sequence length="148" mass="16841">MLIIVILVIVALLAVWLYWRISRRKKALRLLTRHSQNLTDKAVNQALQQQNWVQTPLNSTPVSDVWGHGVMAFAYQFDAPDADISQALLASALAQVADEEDIAPSDVRYPAFEVTDFWIRNQEVHFDVAFMTNQATIDYVTDIDRVNP</sequence>
<protein>
    <submittedName>
        <fullName evidence="1">Uncharacterized protein</fullName>
    </submittedName>
</protein>
<dbReference type="Proteomes" id="UP000050969">
    <property type="component" value="Unassembled WGS sequence"/>
</dbReference>
<proteinExistence type="predicted"/>
<name>A0A0R2MXG6_9LACO</name>
<evidence type="ECO:0000313" key="1">
    <source>
        <dbReference type="EMBL" id="KRO18350.1"/>
    </source>
</evidence>
<evidence type="ECO:0000313" key="2">
    <source>
        <dbReference type="Proteomes" id="UP000050969"/>
    </source>
</evidence>
<dbReference type="EMBL" id="JQCE01000005">
    <property type="protein sequence ID" value="KRO18350.1"/>
    <property type="molecule type" value="Genomic_DNA"/>
</dbReference>
<dbReference type="STRING" id="1293598.IV56_GL001482"/>
<gene>
    <name evidence="1" type="ORF">IV56_GL001482</name>
</gene>
<dbReference type="AlphaFoldDB" id="A0A0R2MXG6"/>
<dbReference type="RefSeq" id="WP_056992187.1">
    <property type="nucleotide sequence ID" value="NZ_JQCE01000005.1"/>
</dbReference>
<organism evidence="1 2">
    <name type="scientific">Lacticaseibacillus saniviri JCM 17471 = DSM 24301</name>
    <dbReference type="NCBI Taxonomy" id="1293598"/>
    <lineage>
        <taxon>Bacteria</taxon>
        <taxon>Bacillati</taxon>
        <taxon>Bacillota</taxon>
        <taxon>Bacilli</taxon>
        <taxon>Lactobacillales</taxon>
        <taxon>Lactobacillaceae</taxon>
        <taxon>Lacticaseibacillus</taxon>
    </lineage>
</organism>
<dbReference type="PATRIC" id="fig|1293598.4.peg.1547"/>
<reference evidence="1 2" key="1">
    <citation type="journal article" date="2015" name="Genome Announc.">
        <title>Expanding the biotechnology potential of lactobacilli through comparative genomics of 213 strains and associated genera.</title>
        <authorList>
            <person name="Sun Z."/>
            <person name="Harris H.M."/>
            <person name="McCann A."/>
            <person name="Guo C."/>
            <person name="Argimon S."/>
            <person name="Zhang W."/>
            <person name="Yang X."/>
            <person name="Jeffery I.B."/>
            <person name="Cooney J.C."/>
            <person name="Kagawa T.F."/>
            <person name="Liu W."/>
            <person name="Song Y."/>
            <person name="Salvetti E."/>
            <person name="Wrobel A."/>
            <person name="Rasinkangas P."/>
            <person name="Parkhill J."/>
            <person name="Rea M.C."/>
            <person name="O'Sullivan O."/>
            <person name="Ritari J."/>
            <person name="Douillard F.P."/>
            <person name="Paul Ross R."/>
            <person name="Yang R."/>
            <person name="Briner A.E."/>
            <person name="Felis G.E."/>
            <person name="de Vos W.M."/>
            <person name="Barrangou R."/>
            <person name="Klaenhammer T.R."/>
            <person name="Caufield P.W."/>
            <person name="Cui Y."/>
            <person name="Zhang H."/>
            <person name="O'Toole P.W."/>
        </authorList>
    </citation>
    <scope>NUCLEOTIDE SEQUENCE [LARGE SCALE GENOMIC DNA]</scope>
    <source>
        <strain evidence="1 2">DSM 24301</strain>
    </source>
</reference>